<dbReference type="GO" id="GO:0009253">
    <property type="term" value="P:peptidoglycan catabolic process"/>
    <property type="evidence" value="ECO:0007669"/>
    <property type="project" value="InterPro"/>
</dbReference>
<comment type="similarity">
    <text evidence="4">Belongs to the N-acetylmuramoyl-L-alanine amidase 2 family.</text>
</comment>
<dbReference type="InterPro" id="IPR036505">
    <property type="entry name" value="Amidase/PGRP_sf"/>
</dbReference>
<gene>
    <name evidence="14" type="primary">ampD</name>
    <name evidence="14" type="ORF">OLEAN_C29860</name>
</gene>
<dbReference type="PANTHER" id="PTHR30417">
    <property type="entry name" value="N-ACETYLMURAMOYL-L-ALANINE AMIDASE AMID"/>
    <property type="match status" value="1"/>
</dbReference>
<dbReference type="OrthoDB" id="9794842at2"/>
<evidence type="ECO:0000256" key="6">
    <source>
        <dbReference type="ARBA" id="ARBA00022490"/>
    </source>
</evidence>
<evidence type="ECO:0000259" key="13">
    <source>
        <dbReference type="SMART" id="SM00644"/>
    </source>
</evidence>
<dbReference type="GO" id="GO:0009254">
    <property type="term" value="P:peptidoglycan turnover"/>
    <property type="evidence" value="ECO:0007669"/>
    <property type="project" value="TreeGrafter"/>
</dbReference>
<feature type="domain" description="N-acetylmuramoyl-L-alanine amidase" evidence="13">
    <location>
        <begin position="24"/>
        <end position="174"/>
    </location>
</feature>
<dbReference type="InterPro" id="IPR002502">
    <property type="entry name" value="Amidase_domain"/>
</dbReference>
<keyword evidence="10" id="KW-0961">Cell wall biogenesis/degradation</keyword>
<comment type="catalytic activity">
    <reaction evidence="1">
        <text>Hydrolyzes the link between N-acetylmuramoyl residues and L-amino acid residues in certain cell-wall glycopeptides.</text>
        <dbReference type="EC" id="3.5.1.28"/>
    </reaction>
</comment>
<dbReference type="Pfam" id="PF01510">
    <property type="entry name" value="Amidase_2"/>
    <property type="match status" value="1"/>
</dbReference>
<dbReference type="AlphaFoldDB" id="R4YPZ6"/>
<dbReference type="GO" id="GO:0008745">
    <property type="term" value="F:N-acetylmuramoyl-L-alanine amidase activity"/>
    <property type="evidence" value="ECO:0007669"/>
    <property type="project" value="UniProtKB-EC"/>
</dbReference>
<evidence type="ECO:0000256" key="11">
    <source>
        <dbReference type="ARBA" id="ARBA00039257"/>
    </source>
</evidence>
<dbReference type="InterPro" id="IPR051206">
    <property type="entry name" value="NAMLAA_amidase_2"/>
</dbReference>
<evidence type="ECO:0000313" key="15">
    <source>
        <dbReference type="Proteomes" id="UP000032749"/>
    </source>
</evidence>
<dbReference type="STRING" id="698738.OLEAN_C29860"/>
<keyword evidence="6" id="KW-0963">Cytoplasm</keyword>
<keyword evidence="15" id="KW-1185">Reference proteome</keyword>
<dbReference type="EC" id="3.5.1.28" evidence="5"/>
<dbReference type="Proteomes" id="UP000032749">
    <property type="component" value="Chromosome"/>
</dbReference>
<dbReference type="GO" id="GO:0071555">
    <property type="term" value="P:cell wall organization"/>
    <property type="evidence" value="ECO:0007669"/>
    <property type="project" value="UniProtKB-KW"/>
</dbReference>
<protein>
    <recommendedName>
        <fullName evidence="11">1,6-anhydro-N-acetylmuramyl-L-alanine amidase AmpD</fullName>
        <ecNumber evidence="5">3.5.1.28</ecNumber>
    </recommendedName>
    <alternativeName>
        <fullName evidence="12">N-acetylmuramoyl-L-alanine amidase</fullName>
    </alternativeName>
</protein>
<dbReference type="CDD" id="cd06583">
    <property type="entry name" value="PGRP"/>
    <property type="match status" value="1"/>
</dbReference>
<dbReference type="SMART" id="SM00644">
    <property type="entry name" value="Ami_2"/>
    <property type="match status" value="1"/>
</dbReference>
<evidence type="ECO:0000256" key="8">
    <source>
        <dbReference type="ARBA" id="ARBA00022801"/>
    </source>
</evidence>
<dbReference type="KEGG" id="oai:OLEAN_C29860"/>
<evidence type="ECO:0000256" key="5">
    <source>
        <dbReference type="ARBA" id="ARBA00011901"/>
    </source>
</evidence>
<reference evidence="14 15" key="1">
    <citation type="journal article" date="2013" name="Nat. Commun.">
        <title>Genome sequence and functional genomic analysis of the oil-degrading bacterium Oleispira antarctica.</title>
        <authorList>
            <person name="Kube M."/>
            <person name="Chernikova T.N."/>
            <person name="Al-Ramahi Y."/>
            <person name="Beloqui A."/>
            <person name="Lopez-Cortez N."/>
            <person name="Guazzaroni M.E."/>
            <person name="Heipieper H.J."/>
            <person name="Klages S."/>
            <person name="Kotsyurbenko O.R."/>
            <person name="Langer I."/>
            <person name="Nechitaylo T.Y."/>
            <person name="Lunsdorf H."/>
            <person name="Fernandez M."/>
            <person name="Juarez S."/>
            <person name="Ciordia S."/>
            <person name="Singer A."/>
            <person name="Kagan O."/>
            <person name="Egorova O."/>
            <person name="Petit P.A."/>
            <person name="Stogios P."/>
            <person name="Kim Y."/>
            <person name="Tchigvintsev A."/>
            <person name="Flick R."/>
            <person name="Denaro R."/>
            <person name="Genovese M."/>
            <person name="Albar J.P."/>
            <person name="Reva O.N."/>
            <person name="Martinez-Gomariz M."/>
            <person name="Tran H."/>
            <person name="Ferrer M."/>
            <person name="Savchenko A."/>
            <person name="Yakunin A.F."/>
            <person name="Yakimov M.M."/>
            <person name="Golyshina O.V."/>
            <person name="Reinhardt R."/>
            <person name="Golyshin P.N."/>
        </authorList>
    </citation>
    <scope>NUCLEOTIDE SEQUENCE [LARGE SCALE GENOMIC DNA]</scope>
</reference>
<evidence type="ECO:0000256" key="2">
    <source>
        <dbReference type="ARBA" id="ARBA00001947"/>
    </source>
</evidence>
<dbReference type="PANTHER" id="PTHR30417:SF4">
    <property type="entry name" value="1,6-ANHYDRO-N-ACETYLMURAMYL-L-ALANINE AMIDASE AMPD"/>
    <property type="match status" value="1"/>
</dbReference>
<evidence type="ECO:0000256" key="3">
    <source>
        <dbReference type="ARBA" id="ARBA00004496"/>
    </source>
</evidence>
<comment type="subcellular location">
    <subcellularLocation>
        <location evidence="3">Cytoplasm</location>
    </subcellularLocation>
</comment>
<evidence type="ECO:0000256" key="4">
    <source>
        <dbReference type="ARBA" id="ARBA00007553"/>
    </source>
</evidence>
<dbReference type="EMBL" id="FO203512">
    <property type="protein sequence ID" value="CCK77162.1"/>
    <property type="molecule type" value="Genomic_DNA"/>
</dbReference>
<dbReference type="HOGENOM" id="CLU_049290_1_0_6"/>
<comment type="cofactor">
    <cofactor evidence="2">
        <name>Zn(2+)</name>
        <dbReference type="ChEBI" id="CHEBI:29105"/>
    </cofactor>
</comment>
<keyword evidence="9" id="KW-0862">Zinc</keyword>
<dbReference type="NCBIfam" id="NF008758">
    <property type="entry name" value="PRK11789.1"/>
    <property type="match status" value="1"/>
</dbReference>
<dbReference type="GO" id="GO:0005737">
    <property type="term" value="C:cytoplasm"/>
    <property type="evidence" value="ECO:0007669"/>
    <property type="project" value="UniProtKB-SubCell"/>
</dbReference>
<evidence type="ECO:0000256" key="9">
    <source>
        <dbReference type="ARBA" id="ARBA00022833"/>
    </source>
</evidence>
<proteinExistence type="inferred from homology"/>
<sequence length="188" mass="21397">MKQSHATALVIHDNWLNIAQQCPSPNYNERPDNEVSLLVIHNISLPPKQYGGPFVEDFFCNRLDVNVDPYFAEIAHLQVSSHLFIRRDGSVIQFVPFNQRAWHAGLSHYGGRDNCNDFSIGIEMEGCDDEAYSDEQYACLQQVTQSLMLAYPQVSRDRITGHEFISPRRKTDPGSAFKWQTLFSGLSC</sequence>
<dbReference type="GO" id="GO:0046872">
    <property type="term" value="F:metal ion binding"/>
    <property type="evidence" value="ECO:0007669"/>
    <property type="project" value="UniProtKB-KW"/>
</dbReference>
<evidence type="ECO:0000256" key="12">
    <source>
        <dbReference type="ARBA" id="ARBA00042615"/>
    </source>
</evidence>
<keyword evidence="8" id="KW-0378">Hydrolase</keyword>
<organism evidence="14 15">
    <name type="scientific">Oleispira antarctica RB-8</name>
    <dbReference type="NCBI Taxonomy" id="698738"/>
    <lineage>
        <taxon>Bacteria</taxon>
        <taxon>Pseudomonadati</taxon>
        <taxon>Pseudomonadota</taxon>
        <taxon>Gammaproteobacteria</taxon>
        <taxon>Oceanospirillales</taxon>
        <taxon>Oceanospirillaceae</taxon>
        <taxon>Oleispira</taxon>
    </lineage>
</organism>
<dbReference type="PATRIC" id="fig|698738.3.peg.3101"/>
<dbReference type="Gene3D" id="3.40.80.10">
    <property type="entry name" value="Peptidoglycan recognition protein-like"/>
    <property type="match status" value="1"/>
</dbReference>
<accession>R4YPZ6</accession>
<evidence type="ECO:0000256" key="7">
    <source>
        <dbReference type="ARBA" id="ARBA00022723"/>
    </source>
</evidence>
<evidence type="ECO:0000256" key="10">
    <source>
        <dbReference type="ARBA" id="ARBA00023316"/>
    </source>
</evidence>
<evidence type="ECO:0000313" key="14">
    <source>
        <dbReference type="EMBL" id="CCK77162.1"/>
    </source>
</evidence>
<dbReference type="SUPFAM" id="SSF55846">
    <property type="entry name" value="N-acetylmuramoyl-L-alanine amidase-like"/>
    <property type="match status" value="1"/>
</dbReference>
<evidence type="ECO:0000256" key="1">
    <source>
        <dbReference type="ARBA" id="ARBA00001561"/>
    </source>
</evidence>
<keyword evidence="7" id="KW-0479">Metal-binding</keyword>
<name>R4YPZ6_OLEAN</name>